<reference evidence="1" key="2">
    <citation type="submission" date="2024-05" db="EMBL/GenBank/DDBJ databases">
        <authorList>
            <person name="Matrishin C.B."/>
            <person name="Kauffman K.M."/>
        </authorList>
    </citation>
    <scope>NUCLEOTIDE SEQUENCE</scope>
</reference>
<accession>A0AAT9J8Y0</accession>
<sequence length="31" mass="3459">MIFSGLLILTGMFVGLLDCWTKKKRSEAAKT</sequence>
<organism evidence="1">
    <name type="scientific">Porphyromonas phage phage024a_F0570</name>
    <dbReference type="NCBI Taxonomy" id="3154114"/>
    <lineage>
        <taxon>Viruses</taxon>
        <taxon>Duplodnaviria</taxon>
        <taxon>Heunggongvirae</taxon>
        <taxon>Uroviricota</taxon>
        <taxon>Caudoviricetes</taxon>
        <taxon>Nixviridae</taxon>
        <taxon>Schifferlevirus</taxon>
        <taxon>Schifferlevirus pging00Q</taxon>
    </lineage>
</organism>
<name>A0AAT9J8Y0_9CAUD</name>
<reference evidence="1" key="1">
    <citation type="journal article" date="2023" name="Microbiome">
        <title>Phages are unrecognized players in the ecology of the oral pathogen Porphyromonas gingivalis.</title>
        <authorList>
            <person name="Matrishin C.B."/>
            <person name="Haase E.M."/>
            <person name="Dewhirst F.E."/>
            <person name="Mark Welch J.L."/>
            <person name="Miranda-Sanchez F."/>
            <person name="Chen T."/>
            <person name="MacFarland D.C."/>
            <person name="Kauffman K.M."/>
        </authorList>
    </citation>
    <scope>NUCLEOTIDE SEQUENCE</scope>
</reference>
<evidence type="ECO:0000313" key="1">
    <source>
        <dbReference type="EMBL" id="DBA55833.1"/>
    </source>
</evidence>
<proteinExistence type="predicted"/>
<protein>
    <submittedName>
        <fullName evidence="1">Uncharacterized protein</fullName>
    </submittedName>
</protein>
<dbReference type="EMBL" id="BK068105">
    <property type="protein sequence ID" value="DBA55833.1"/>
    <property type="molecule type" value="Genomic_DNA"/>
</dbReference>